<evidence type="ECO:0000259" key="9">
    <source>
        <dbReference type="PROSITE" id="PS50021"/>
    </source>
</evidence>
<dbReference type="CDD" id="cd21338">
    <property type="entry name" value="CH_PARVB_rpt2"/>
    <property type="match status" value="1"/>
</dbReference>
<sequence>MSSASSPSCLTHTHRRPLCVSSNWTAEVGWRVVTEINKHDDAPATVQFHRLPFTHTHPHKRTVSVCAPPFLPSLAAICEVIRRLYSGDMAGLLCGTKRKKQVSDLHEEGKKAINAPLLPSAPELHPEDALLEENAERIMLDPTSRENLKFKDLLKVLIDWINSELEEDRIIVKDLEEDCYDGQVLQKLFEKLSGRKLNVAEVTQSEIGQKQKLQTVLEAVNELLRPHGWTIEWSVDSIHSKNLVAIIYLLVALAMHFQAPIRLPEHVSVQVVVVKKREGILQTALVTKELTSTTEMMMGRFERDAFDTLLDHAPDKLNVVKTSLITFVNKHLNKLNLEVTELESQFADGVYLILLMGLLEDYFVPLYNFFLTPESFEQKVHNVAFAFELMQDGGLKKPKARPEDVVNLNLKSTLRVLYNLFTNYKNSE</sequence>
<evidence type="ECO:0000256" key="5">
    <source>
        <dbReference type="ARBA" id="ARBA00022737"/>
    </source>
</evidence>
<dbReference type="GO" id="GO:0005925">
    <property type="term" value="C:focal adhesion"/>
    <property type="evidence" value="ECO:0007669"/>
    <property type="project" value="TreeGrafter"/>
</dbReference>
<dbReference type="AlphaFoldDB" id="A0A665TKN2"/>
<proteinExistence type="inferred from homology"/>
<evidence type="ECO:0000313" key="11">
    <source>
        <dbReference type="Proteomes" id="UP000472264"/>
    </source>
</evidence>
<gene>
    <name evidence="10" type="primary">parvb</name>
</gene>
<dbReference type="GO" id="GO:0030018">
    <property type="term" value="C:Z disc"/>
    <property type="evidence" value="ECO:0007669"/>
    <property type="project" value="UniProtKB-SubCell"/>
</dbReference>
<dbReference type="GO" id="GO:0003779">
    <property type="term" value="F:actin binding"/>
    <property type="evidence" value="ECO:0007669"/>
    <property type="project" value="UniProtKB-KW"/>
</dbReference>
<dbReference type="PANTHER" id="PTHR12114">
    <property type="entry name" value="PARVIN"/>
    <property type="match status" value="1"/>
</dbReference>
<protein>
    <recommendedName>
        <fullName evidence="9">Calponin-homology (CH) domain-containing protein</fullName>
    </recommendedName>
</protein>
<comment type="similarity">
    <text evidence="3">Belongs to the parvin family.</text>
</comment>
<reference evidence="10" key="3">
    <citation type="submission" date="2025-09" db="UniProtKB">
        <authorList>
            <consortium name="Ensembl"/>
        </authorList>
    </citation>
    <scope>IDENTIFICATION</scope>
</reference>
<dbReference type="FunCoup" id="A0A665TKN2">
    <property type="interactions" value="803"/>
</dbReference>
<dbReference type="GO" id="GO:0030032">
    <property type="term" value="P:lamellipodium assembly"/>
    <property type="evidence" value="ECO:0007669"/>
    <property type="project" value="TreeGrafter"/>
</dbReference>
<dbReference type="GO" id="GO:0015629">
    <property type="term" value="C:actin cytoskeleton"/>
    <property type="evidence" value="ECO:0007669"/>
    <property type="project" value="TreeGrafter"/>
</dbReference>
<keyword evidence="11" id="KW-1185">Reference proteome</keyword>
<comment type="subcellular location">
    <subcellularLocation>
        <location evidence="2">Cytoplasm</location>
        <location evidence="2">Cytoskeleton</location>
    </subcellularLocation>
    <subcellularLocation>
        <location evidence="1">Cytoplasm</location>
        <location evidence="1">Myofibril</location>
        <location evidence="1">Sarcomere</location>
        <location evidence="1">Z line</location>
    </subcellularLocation>
</comment>
<keyword evidence="6" id="KW-0130">Cell adhesion</keyword>
<dbReference type="FunFam" id="1.10.418.10:FF:000015">
    <property type="entry name" value="Parvin beta"/>
    <property type="match status" value="1"/>
</dbReference>
<dbReference type="PANTHER" id="PTHR12114:SF7">
    <property type="entry name" value="BETA-PARVIN"/>
    <property type="match status" value="1"/>
</dbReference>
<accession>A0A665TKN2</accession>
<keyword evidence="5" id="KW-0677">Repeat</keyword>
<dbReference type="GO" id="GO:0034446">
    <property type="term" value="P:substrate adhesion-dependent cell spreading"/>
    <property type="evidence" value="ECO:0007669"/>
    <property type="project" value="TreeGrafter"/>
</dbReference>
<dbReference type="CDD" id="cd21336">
    <property type="entry name" value="CH_PARVB_rpt1"/>
    <property type="match status" value="1"/>
</dbReference>
<dbReference type="GO" id="GO:0030027">
    <property type="term" value="C:lamellipodium"/>
    <property type="evidence" value="ECO:0007669"/>
    <property type="project" value="TreeGrafter"/>
</dbReference>
<evidence type="ECO:0000256" key="4">
    <source>
        <dbReference type="ARBA" id="ARBA00022490"/>
    </source>
</evidence>
<dbReference type="FunFam" id="1.10.418.10:FF:000011">
    <property type="entry name" value="Parvin, beta"/>
    <property type="match status" value="1"/>
</dbReference>
<evidence type="ECO:0000256" key="1">
    <source>
        <dbReference type="ARBA" id="ARBA00004216"/>
    </source>
</evidence>
<keyword evidence="7" id="KW-0009">Actin-binding</keyword>
<dbReference type="SMART" id="SM00033">
    <property type="entry name" value="CH"/>
    <property type="match status" value="2"/>
</dbReference>
<reference evidence="10" key="1">
    <citation type="submission" date="2021-04" db="EMBL/GenBank/DDBJ databases">
        <authorList>
            <consortium name="Wellcome Sanger Institute Data Sharing"/>
        </authorList>
    </citation>
    <scope>NUCLEOTIDE SEQUENCE [LARGE SCALE GENOMIC DNA]</scope>
</reference>
<dbReference type="InterPro" id="IPR028433">
    <property type="entry name" value="Parvin"/>
</dbReference>
<dbReference type="InterPro" id="IPR001715">
    <property type="entry name" value="CH_dom"/>
</dbReference>
<name>A0A665TKN2_ECHNA</name>
<reference evidence="10" key="2">
    <citation type="submission" date="2025-08" db="UniProtKB">
        <authorList>
            <consortium name="Ensembl"/>
        </authorList>
    </citation>
    <scope>IDENTIFICATION</scope>
</reference>
<dbReference type="Proteomes" id="UP000472264">
    <property type="component" value="Chromosome 16"/>
</dbReference>
<dbReference type="GO" id="GO:0071963">
    <property type="term" value="P:establishment or maintenance of cell polarity regulating cell shape"/>
    <property type="evidence" value="ECO:0007669"/>
    <property type="project" value="TreeGrafter"/>
</dbReference>
<evidence type="ECO:0000256" key="7">
    <source>
        <dbReference type="ARBA" id="ARBA00023203"/>
    </source>
</evidence>
<dbReference type="SUPFAM" id="SSF47576">
    <property type="entry name" value="Calponin-homology domain, CH-domain"/>
    <property type="match status" value="1"/>
</dbReference>
<keyword evidence="8" id="KW-0206">Cytoskeleton</keyword>
<feature type="domain" description="Calponin-homology (CH)" evidence="9">
    <location>
        <begin position="151"/>
        <end position="258"/>
    </location>
</feature>
<evidence type="ECO:0000256" key="8">
    <source>
        <dbReference type="ARBA" id="ARBA00023212"/>
    </source>
</evidence>
<evidence type="ECO:0000256" key="3">
    <source>
        <dbReference type="ARBA" id="ARBA00005666"/>
    </source>
</evidence>
<keyword evidence="4" id="KW-0963">Cytoplasm</keyword>
<dbReference type="InterPro" id="IPR036872">
    <property type="entry name" value="CH_dom_sf"/>
</dbReference>
<organism evidence="10 11">
    <name type="scientific">Echeneis naucrates</name>
    <name type="common">Live sharksucker</name>
    <dbReference type="NCBI Taxonomy" id="173247"/>
    <lineage>
        <taxon>Eukaryota</taxon>
        <taxon>Metazoa</taxon>
        <taxon>Chordata</taxon>
        <taxon>Craniata</taxon>
        <taxon>Vertebrata</taxon>
        <taxon>Euteleostomi</taxon>
        <taxon>Actinopterygii</taxon>
        <taxon>Neopterygii</taxon>
        <taxon>Teleostei</taxon>
        <taxon>Neoteleostei</taxon>
        <taxon>Acanthomorphata</taxon>
        <taxon>Carangaria</taxon>
        <taxon>Carangiformes</taxon>
        <taxon>Echeneidae</taxon>
        <taxon>Echeneis</taxon>
    </lineage>
</organism>
<dbReference type="Ensembl" id="ENSENLT00000011217.1">
    <property type="protein sequence ID" value="ENSENLP00000010730.1"/>
    <property type="gene ID" value="ENSENLG00000005131.1"/>
</dbReference>
<feature type="domain" description="Calponin-homology (CH)" evidence="9">
    <location>
        <begin position="318"/>
        <end position="425"/>
    </location>
</feature>
<dbReference type="PROSITE" id="PS50021">
    <property type="entry name" value="CH"/>
    <property type="match status" value="2"/>
</dbReference>
<dbReference type="Pfam" id="PF00307">
    <property type="entry name" value="CH"/>
    <property type="match status" value="2"/>
</dbReference>
<dbReference type="GO" id="GO:0030036">
    <property type="term" value="P:actin cytoskeleton organization"/>
    <property type="evidence" value="ECO:0007669"/>
    <property type="project" value="InterPro"/>
</dbReference>
<evidence type="ECO:0000256" key="2">
    <source>
        <dbReference type="ARBA" id="ARBA00004245"/>
    </source>
</evidence>
<evidence type="ECO:0000256" key="6">
    <source>
        <dbReference type="ARBA" id="ARBA00022889"/>
    </source>
</evidence>
<evidence type="ECO:0000313" key="10">
    <source>
        <dbReference type="Ensembl" id="ENSENLP00000010730.1"/>
    </source>
</evidence>
<dbReference type="Gene3D" id="1.10.418.10">
    <property type="entry name" value="Calponin-like domain"/>
    <property type="match status" value="2"/>
</dbReference>
<dbReference type="InParanoid" id="A0A665TKN2"/>